<sequence length="1597" mass="172662">MSKISCAATGAAALMAASAFVAPQGTQTRQTLRGAAPQVEQKSTGSILGAAGAASVVSILGAMSLARPSRSSSSVVRCAYDASKEIGACDPLLFWDPIGYCGGDCTKEDFDRRRAVELKHGRICMFATIGMLWPDVFGKFDGYLSPSQDLKFADVPSGIAAISKVPLEGWLQVLLVAGLIETQLFKDQSLGGFAYGKYGEPGNFGTGYWGRKIQDPAERKLKLTTELNNGRLAMVAMTAMLIQNGLTGQSPVEQLTSGHISPFNDGQGFFAQFDPSKELGACPPLGYWDPFGMMAFQDEEKFRRNRELELKHGRICMVATIGMIVPDLFGRFSGYLSPSMDLKFSDVPCTIEAIYKVPAAGWLQIFALAGAIEAKNLAFPTNYGYPPFWGQINKLSPEEKQKKLLAEINNGRLAMMAMAAIVAQNGATGQSLVEQFTTGNLNPFIGGYAQEESANRVAMRAGNSEALPWAPVPEGLTNDIFGPYVGDAGFDPAGFAKNQRLLPWYREAELAHGRVCMLATLGYTVQTSGAKFEPFITRYPTDSADPLKAATQVPIIGWLQILVVIALSELWRYENVITKYSEGVQPGDLGWNPTAPMSSKRPKWFGPTFTANYKPEEWNNMRLREIKHCRLAMVGFFFMVLTNASTGQGPSLIPNFTQAEFQSTVGDFIPKGTTHKADLRAVTPIGEVQLEVLPSTDGERIFTSDDDTQQLRSEPVPSGLVLEGSSVSPGNPMARFQPGDHVREFEGCYWHHAIFVECEASGRARLIHHRGKPLGTIVDEGDQNVSFYELVFRPSDPEAVLRRARSRVGEGGCDLWFQNCEHFANWCCTGIETSAQIVDHNAGTPHVLANAAVNWTSAALNLRNIDATPLEAIRGVAGEVFTGSVAVAGLASVARASHTVTVPRASNAMLQEVSGSEKAFQAATFLRYPAMALELGGHLYNICNAPEKGKAIAKALGSSCGQRLGACAGAAIGSLCGPFAPVASGVLSVLGGLVGALAGNWFASRCAEGAMGGVDLGSTLHFADQLPVLDGVMLDPVSGFVAAASQGHKDGSQGHFAQLSMHDVAVILKVEFFNQGRAEFSLDAFDPLEPFGEFQKKVFRPQFLAGTDVGELLFRADVLLKRLSLGLEVPNLPGWRSPLDFGETIHDKHRLWIVPLEAHPQVVKDSADPSLNFVLPGKVTLAVLACALNVDPNSETGLVDCPVTDPQDPACLMALQCSVRMDELIEYYPTLKRLHGVYQTLTMFRMMKQMGATVDYSWVELFAGPLFETPGKFSTLTNSFTTRNWQSISTRTLVGGCVLGDPNMKVTPVEVQAESGDLKELFNLARLRQVSRIPASYCMGRRLDDSDDSTPKLRNLSAKLEQGGSVLVDLPRPLPTRETQLVLMPFAKHEGFECAACHRPLLADPSGPDGIRYQTVLGKPLCSRLHHLDGDLIGPAFRLTPPQRCAACGEDLRSDIFMVRSTEETQLDYHIGCAPADAVQRHFDNQEEEAAAFEQLLGRLNQPELQGQRLGGLTSMPGARVALLNSLSSGNGFVDVQQAIQASLEPEGSPHFDSMSDETQISEDAELALALQESMLAADGFSAQDIALALQRSAHTG</sequence>
<dbReference type="GO" id="GO:0009507">
    <property type="term" value="C:chloroplast"/>
    <property type="evidence" value="ECO:0007669"/>
    <property type="project" value="UniProtKB-SubCell"/>
</dbReference>
<comment type="caution">
    <text evidence="7">The sequence shown here is derived from an EMBL/GenBank/DDBJ whole genome shotgun (WGS) entry which is preliminary data.</text>
</comment>
<evidence type="ECO:0000313" key="10">
    <source>
        <dbReference type="Proteomes" id="UP001152797"/>
    </source>
</evidence>
<feature type="domain" description="LRAT" evidence="6">
    <location>
        <begin position="741"/>
        <end position="836"/>
    </location>
</feature>
<reference evidence="7" key="1">
    <citation type="submission" date="2022-10" db="EMBL/GenBank/DDBJ databases">
        <authorList>
            <person name="Chen Y."/>
            <person name="Dougan E. K."/>
            <person name="Chan C."/>
            <person name="Rhodes N."/>
            <person name="Thang M."/>
        </authorList>
    </citation>
    <scope>NUCLEOTIDE SEQUENCE</scope>
</reference>
<name>A0A9P1DJQ7_9DINO</name>
<dbReference type="PROSITE" id="PS51934">
    <property type="entry name" value="LRAT"/>
    <property type="match status" value="1"/>
</dbReference>
<dbReference type="InterPro" id="IPR022796">
    <property type="entry name" value="Chloroa_b-bind"/>
</dbReference>
<feature type="binding site" description="axial binding residue" evidence="5">
    <location>
        <position position="514"/>
    </location>
    <ligand>
        <name>chlorophyll b</name>
        <dbReference type="ChEBI" id="CHEBI:61721"/>
        <label>1</label>
    </ligand>
    <ligandPart>
        <name>Mg</name>
        <dbReference type="ChEBI" id="CHEBI:25107"/>
    </ligandPart>
</feature>
<dbReference type="Gene3D" id="1.10.3460.10">
    <property type="entry name" value="Chlorophyll a/b binding protein domain"/>
    <property type="match status" value="3"/>
</dbReference>
<evidence type="ECO:0000256" key="5">
    <source>
        <dbReference type="PIRSR" id="PIRSR601344-1"/>
    </source>
</evidence>
<feature type="binding site" evidence="5">
    <location>
        <position position="512"/>
    </location>
    <ligand>
        <name>chlorophyll a</name>
        <dbReference type="ChEBI" id="CHEBI:58416"/>
        <label>1</label>
    </ligand>
</feature>
<dbReference type="InterPro" id="IPR007053">
    <property type="entry name" value="LRAT_dom"/>
</dbReference>
<protein>
    <submittedName>
        <fullName evidence="9">Light-harvesting protein</fullName>
    </submittedName>
</protein>
<gene>
    <name evidence="7" type="ORF">C1SCF055_LOCUS36691</name>
</gene>
<dbReference type="EMBL" id="CAMXCT010005135">
    <property type="protein sequence ID" value="CAI4011540.1"/>
    <property type="molecule type" value="Genomic_DNA"/>
</dbReference>
<keyword evidence="2" id="KW-0150">Chloroplast</keyword>
<dbReference type="GO" id="GO:0016020">
    <property type="term" value="C:membrane"/>
    <property type="evidence" value="ECO:0007669"/>
    <property type="project" value="InterPro"/>
</dbReference>
<comment type="subcellular location">
    <subcellularLocation>
        <location evidence="1">Plastid</location>
        <location evidence="1">Chloroplast</location>
    </subcellularLocation>
</comment>
<dbReference type="InterPro" id="IPR001344">
    <property type="entry name" value="Chloro_AB-bd_pln"/>
</dbReference>
<feature type="binding site" evidence="5">
    <location>
        <position position="630"/>
    </location>
    <ligand>
        <name>chlorophyll a</name>
        <dbReference type="ChEBI" id="CHEBI:58416"/>
        <label>1</label>
    </ligand>
</feature>
<dbReference type="Gene3D" id="3.90.1720.10">
    <property type="entry name" value="endopeptidase domain like (from Nostoc punctiforme)"/>
    <property type="match status" value="1"/>
</dbReference>
<keyword evidence="3" id="KW-0602">Photosynthesis</keyword>
<dbReference type="OrthoDB" id="423598at2759"/>
<evidence type="ECO:0000256" key="3">
    <source>
        <dbReference type="ARBA" id="ARBA00022531"/>
    </source>
</evidence>
<dbReference type="Proteomes" id="UP001152797">
    <property type="component" value="Unassembled WGS sequence"/>
</dbReference>
<dbReference type="EMBL" id="CAMXCT020005135">
    <property type="protein sequence ID" value="CAL1164915.1"/>
    <property type="molecule type" value="Genomic_DNA"/>
</dbReference>
<feature type="binding site" evidence="5">
    <location>
        <position position="625"/>
    </location>
    <ligand>
        <name>chlorophyll a</name>
        <dbReference type="ChEBI" id="CHEBI:58416"/>
        <label>1</label>
    </ligand>
</feature>
<keyword evidence="10" id="KW-1185">Reference proteome</keyword>
<dbReference type="Pfam" id="PF00504">
    <property type="entry name" value="Chloroa_b-bind"/>
    <property type="match status" value="3"/>
</dbReference>
<evidence type="ECO:0000313" key="8">
    <source>
        <dbReference type="EMBL" id="CAL1164915.1"/>
    </source>
</evidence>
<dbReference type="GO" id="GO:0016168">
    <property type="term" value="F:chlorophyll binding"/>
    <property type="evidence" value="ECO:0007669"/>
    <property type="project" value="UniProtKB-KW"/>
</dbReference>
<proteinExistence type="predicted"/>
<keyword evidence="4" id="KW-0934">Plastid</keyword>
<keyword evidence="5" id="KW-0148">Chlorophyll</keyword>
<dbReference type="Pfam" id="PF04970">
    <property type="entry name" value="LRAT"/>
    <property type="match status" value="1"/>
</dbReference>
<evidence type="ECO:0000313" key="9">
    <source>
        <dbReference type="EMBL" id="CAL4798852.1"/>
    </source>
</evidence>
<dbReference type="EMBL" id="CAMXCT030005135">
    <property type="protein sequence ID" value="CAL4798852.1"/>
    <property type="molecule type" value="Genomic_DNA"/>
</dbReference>
<evidence type="ECO:0000256" key="2">
    <source>
        <dbReference type="ARBA" id="ARBA00022528"/>
    </source>
</evidence>
<feature type="binding site" evidence="5">
    <location>
        <position position="509"/>
    </location>
    <ligand>
        <name>chlorophyll a</name>
        <dbReference type="ChEBI" id="CHEBI:58416"/>
        <label>1</label>
    </ligand>
</feature>
<keyword evidence="5" id="KW-0157">Chromophore</keyword>
<dbReference type="SUPFAM" id="SSF103511">
    <property type="entry name" value="Chlorophyll a-b binding protein"/>
    <property type="match status" value="3"/>
</dbReference>
<accession>A0A9P1DJQ7</accession>
<evidence type="ECO:0000256" key="1">
    <source>
        <dbReference type="ARBA" id="ARBA00004229"/>
    </source>
</evidence>
<evidence type="ECO:0000256" key="4">
    <source>
        <dbReference type="ARBA" id="ARBA00022640"/>
    </source>
</evidence>
<dbReference type="PANTHER" id="PTHR21649">
    <property type="entry name" value="CHLOROPHYLL A/B BINDING PROTEIN"/>
    <property type="match status" value="1"/>
</dbReference>
<dbReference type="GO" id="GO:0009765">
    <property type="term" value="P:photosynthesis, light harvesting"/>
    <property type="evidence" value="ECO:0007669"/>
    <property type="project" value="InterPro"/>
</dbReference>
<reference evidence="8" key="2">
    <citation type="submission" date="2024-04" db="EMBL/GenBank/DDBJ databases">
        <authorList>
            <person name="Chen Y."/>
            <person name="Shah S."/>
            <person name="Dougan E. K."/>
            <person name="Thang M."/>
            <person name="Chan C."/>
        </authorList>
    </citation>
    <scope>NUCLEOTIDE SEQUENCE [LARGE SCALE GENOMIC DNA]</scope>
</reference>
<evidence type="ECO:0000259" key="6">
    <source>
        <dbReference type="PROSITE" id="PS51934"/>
    </source>
</evidence>
<evidence type="ECO:0000313" key="7">
    <source>
        <dbReference type="EMBL" id="CAI4011540.1"/>
    </source>
</evidence>
<organism evidence="7">
    <name type="scientific">Cladocopium goreaui</name>
    <dbReference type="NCBI Taxonomy" id="2562237"/>
    <lineage>
        <taxon>Eukaryota</taxon>
        <taxon>Sar</taxon>
        <taxon>Alveolata</taxon>
        <taxon>Dinophyceae</taxon>
        <taxon>Suessiales</taxon>
        <taxon>Symbiodiniaceae</taxon>
        <taxon>Cladocopium</taxon>
    </lineage>
</organism>